<keyword evidence="6" id="KW-0333">Golgi apparatus</keyword>
<reference evidence="11 12" key="1">
    <citation type="journal article" date="2018" name="Gigascience">
        <title>Genomes of trombidid mites reveal novel predicted allergens and laterally-transferred genes associated with secondary metabolism.</title>
        <authorList>
            <person name="Dong X."/>
            <person name="Chaisiri K."/>
            <person name="Xia D."/>
            <person name="Armstrong S.D."/>
            <person name="Fang Y."/>
            <person name="Donnelly M.J."/>
            <person name="Kadowaki T."/>
            <person name="McGarry J.W."/>
            <person name="Darby A.C."/>
            <person name="Makepeace B.L."/>
        </authorList>
    </citation>
    <scope>NUCLEOTIDE SEQUENCE [LARGE SCALE GENOMIC DNA]</scope>
    <source>
        <strain evidence="11">UoL-WK</strain>
    </source>
</reference>
<comment type="caution">
    <text evidence="11">The sequence shown here is derived from an EMBL/GenBank/DDBJ whole genome shotgun (WGS) entry which is preliminary data.</text>
</comment>
<dbReference type="AlphaFoldDB" id="A0A443QC78"/>
<accession>A0A443QC78</accession>
<dbReference type="SUPFAM" id="SSF64356">
    <property type="entry name" value="SNARE-like"/>
    <property type="match status" value="1"/>
</dbReference>
<evidence type="ECO:0000256" key="3">
    <source>
        <dbReference type="ARBA" id="ARBA00022448"/>
    </source>
</evidence>
<dbReference type="GO" id="GO:0005794">
    <property type="term" value="C:Golgi apparatus"/>
    <property type="evidence" value="ECO:0007669"/>
    <property type="project" value="UniProtKB-SubCell"/>
</dbReference>
<keyword evidence="12" id="KW-1185">Reference proteome</keyword>
<evidence type="ECO:0000256" key="8">
    <source>
        <dbReference type="ARBA" id="ARBA00039791"/>
    </source>
</evidence>
<name>A0A443QC78_9ACAR</name>
<evidence type="ECO:0000256" key="4">
    <source>
        <dbReference type="ARBA" id="ARBA00022824"/>
    </source>
</evidence>
<dbReference type="Proteomes" id="UP000285301">
    <property type="component" value="Unassembled WGS sequence"/>
</dbReference>
<evidence type="ECO:0000313" key="11">
    <source>
        <dbReference type="EMBL" id="RWS00623.1"/>
    </source>
</evidence>
<dbReference type="InterPro" id="IPR011012">
    <property type="entry name" value="Longin-like_dom_sf"/>
</dbReference>
<keyword evidence="4" id="KW-0256">Endoplasmic reticulum</keyword>
<dbReference type="EMBL" id="NCKU01010900">
    <property type="protein sequence ID" value="RWS00623.1"/>
    <property type="molecule type" value="Genomic_DNA"/>
</dbReference>
<comment type="subunit">
    <text evidence="10">Component of the multisubunit TRAPP (transport protein particle) complex, which includes at least TRAPPC2, TRAPPC2L, TRAPPC3, TRAPPC3L, TRAPPC4, TRAPPC5, TRAPPC8, TRAPPC9, TRAPPC10, TRAPPC11 and TRAPPC12. Interacts with SDC2.</text>
</comment>
<evidence type="ECO:0000256" key="7">
    <source>
        <dbReference type="ARBA" id="ARBA00038179"/>
    </source>
</evidence>
<evidence type="ECO:0000256" key="6">
    <source>
        <dbReference type="ARBA" id="ARBA00023034"/>
    </source>
</evidence>
<keyword evidence="3" id="KW-0813">Transport</keyword>
<dbReference type="GO" id="GO:0005783">
    <property type="term" value="C:endoplasmic reticulum"/>
    <property type="evidence" value="ECO:0007669"/>
    <property type="project" value="UniProtKB-SubCell"/>
</dbReference>
<evidence type="ECO:0000313" key="12">
    <source>
        <dbReference type="Proteomes" id="UP000285301"/>
    </source>
</evidence>
<dbReference type="STRING" id="1965070.A0A443QC78"/>
<comment type="subcellular location">
    <subcellularLocation>
        <location evidence="1">Endoplasmic reticulum</location>
    </subcellularLocation>
    <subcellularLocation>
        <location evidence="2">Golgi apparatus</location>
    </subcellularLocation>
</comment>
<dbReference type="Pfam" id="PF04099">
    <property type="entry name" value="Sybindin"/>
    <property type="match status" value="1"/>
</dbReference>
<dbReference type="Gene3D" id="3.30.450.70">
    <property type="match status" value="1"/>
</dbReference>
<comment type="similarity">
    <text evidence="7">Belongs to the TRAPP small subunits family. TRAPPC4 subfamily.</text>
</comment>
<protein>
    <recommendedName>
        <fullName evidence="8">Trafficking protein particle complex subunit 4</fullName>
    </recommendedName>
</protein>
<comment type="function">
    <text evidence="9">Core component of the TRAPP complexes which has a function of guanine nucleotide exchange factor activity for Rab1 GTPase. Plays a role in vesicular transport from endoplasmic reticulum to Golgi and autophagy. May play a role in dendrite postsynaptic membrane trafficking.</text>
</comment>
<gene>
    <name evidence="11" type="ORF">B4U79_07747</name>
</gene>
<evidence type="ECO:0000256" key="2">
    <source>
        <dbReference type="ARBA" id="ARBA00004555"/>
    </source>
</evidence>
<dbReference type="GO" id="GO:0030008">
    <property type="term" value="C:TRAPP complex"/>
    <property type="evidence" value="ECO:0007669"/>
    <property type="project" value="InterPro"/>
</dbReference>
<evidence type="ECO:0000256" key="9">
    <source>
        <dbReference type="ARBA" id="ARBA00046052"/>
    </source>
</evidence>
<organism evidence="11 12">
    <name type="scientific">Dinothrombium tinctorium</name>
    <dbReference type="NCBI Taxonomy" id="1965070"/>
    <lineage>
        <taxon>Eukaryota</taxon>
        <taxon>Metazoa</taxon>
        <taxon>Ecdysozoa</taxon>
        <taxon>Arthropoda</taxon>
        <taxon>Chelicerata</taxon>
        <taxon>Arachnida</taxon>
        <taxon>Acari</taxon>
        <taxon>Acariformes</taxon>
        <taxon>Trombidiformes</taxon>
        <taxon>Prostigmata</taxon>
        <taxon>Anystina</taxon>
        <taxon>Parasitengona</taxon>
        <taxon>Trombidioidea</taxon>
        <taxon>Trombidiidae</taxon>
        <taxon>Dinothrombium</taxon>
    </lineage>
</organism>
<dbReference type="PANTHER" id="PTHR23249">
    <property type="entry name" value="TRAFFICKING PROTEIN PARTICLE COMPLEX SUBUNIT"/>
    <property type="match status" value="1"/>
</dbReference>
<proteinExistence type="inferred from homology"/>
<dbReference type="OrthoDB" id="246406at2759"/>
<evidence type="ECO:0000256" key="10">
    <source>
        <dbReference type="ARBA" id="ARBA00046941"/>
    </source>
</evidence>
<dbReference type="GO" id="GO:0006888">
    <property type="term" value="P:endoplasmic reticulum to Golgi vesicle-mediated transport"/>
    <property type="evidence" value="ECO:0007669"/>
    <property type="project" value="TreeGrafter"/>
</dbReference>
<evidence type="ECO:0000256" key="5">
    <source>
        <dbReference type="ARBA" id="ARBA00022892"/>
    </source>
</evidence>
<dbReference type="PANTHER" id="PTHR23249:SF15">
    <property type="entry name" value="TRAFFICKING PROTEIN PARTICLE COMPLEX SUBUNIT 4"/>
    <property type="match status" value="1"/>
</dbReference>
<dbReference type="InterPro" id="IPR007233">
    <property type="entry name" value="TRAPPC"/>
</dbReference>
<keyword evidence="5" id="KW-0931">ER-Golgi transport</keyword>
<sequence>MLTVVKFIIISDLSPVNPGSKESLLRKIYELYADYPLKNPFYSLDMPIRRELFDSNLQTLLEQHEKNWYYHNVIVI</sequence>
<evidence type="ECO:0000256" key="1">
    <source>
        <dbReference type="ARBA" id="ARBA00004240"/>
    </source>
</evidence>